<dbReference type="Gene3D" id="3.30.450.20">
    <property type="entry name" value="PAS domain"/>
    <property type="match status" value="1"/>
</dbReference>
<dbReference type="InterPro" id="IPR001633">
    <property type="entry name" value="EAL_dom"/>
</dbReference>
<feature type="transmembrane region" description="Helical" evidence="7">
    <location>
        <begin position="259"/>
        <end position="278"/>
    </location>
</feature>
<feature type="domain" description="PAS" evidence="8">
    <location>
        <begin position="309"/>
        <end position="393"/>
    </location>
</feature>
<dbReference type="InterPro" id="IPR052155">
    <property type="entry name" value="Biofilm_reg_signaling"/>
</dbReference>
<comment type="subcellular location">
    <subcellularLocation>
        <location evidence="2">Cell inner membrane</location>
    </subcellularLocation>
</comment>
<dbReference type="Pfam" id="PF05228">
    <property type="entry name" value="CHASE4"/>
    <property type="match status" value="1"/>
</dbReference>
<dbReference type="GO" id="GO:0071732">
    <property type="term" value="P:cellular response to nitric oxide"/>
    <property type="evidence" value="ECO:0007669"/>
    <property type="project" value="UniProtKB-ARBA"/>
</dbReference>
<dbReference type="FunFam" id="3.20.20.450:FF:000001">
    <property type="entry name" value="Cyclic di-GMP phosphodiesterase yahA"/>
    <property type="match status" value="1"/>
</dbReference>
<evidence type="ECO:0000259" key="10">
    <source>
        <dbReference type="PROSITE" id="PS50887"/>
    </source>
</evidence>
<comment type="catalytic activity">
    <reaction evidence="6">
        <text>3',3'-c-di-GMP + H2O = 5'-phosphoguanylyl(3'-&gt;5')guanosine + H(+)</text>
        <dbReference type="Rhea" id="RHEA:24902"/>
        <dbReference type="ChEBI" id="CHEBI:15377"/>
        <dbReference type="ChEBI" id="CHEBI:15378"/>
        <dbReference type="ChEBI" id="CHEBI:58754"/>
        <dbReference type="ChEBI" id="CHEBI:58805"/>
        <dbReference type="EC" id="3.1.4.52"/>
    </reaction>
    <physiologicalReaction direction="left-to-right" evidence="6">
        <dbReference type="Rhea" id="RHEA:24903"/>
    </physiologicalReaction>
</comment>
<feature type="transmembrane region" description="Helical" evidence="7">
    <location>
        <begin position="25"/>
        <end position="48"/>
    </location>
</feature>
<evidence type="ECO:0000256" key="2">
    <source>
        <dbReference type="ARBA" id="ARBA00004533"/>
    </source>
</evidence>
<keyword evidence="7" id="KW-0472">Membrane</keyword>
<dbReference type="SUPFAM" id="SSF55785">
    <property type="entry name" value="PYP-like sensor domain (PAS domain)"/>
    <property type="match status" value="1"/>
</dbReference>
<evidence type="ECO:0000256" key="4">
    <source>
        <dbReference type="ARBA" id="ARBA00022636"/>
    </source>
</evidence>
<evidence type="ECO:0000313" key="11">
    <source>
        <dbReference type="EMBL" id="KPY39945.1"/>
    </source>
</evidence>
<evidence type="ECO:0000313" key="12">
    <source>
        <dbReference type="Proteomes" id="UP000050562"/>
    </source>
</evidence>
<dbReference type="CDD" id="cd01948">
    <property type="entry name" value="EAL"/>
    <property type="match status" value="1"/>
</dbReference>
<dbReference type="PANTHER" id="PTHR44757:SF10">
    <property type="entry name" value="MEMBRANE PROTEIN"/>
    <property type="match status" value="1"/>
</dbReference>
<dbReference type="Pfam" id="PF08448">
    <property type="entry name" value="PAS_4"/>
    <property type="match status" value="1"/>
</dbReference>
<dbReference type="SUPFAM" id="SSF55073">
    <property type="entry name" value="Nucleotide cyclase"/>
    <property type="match status" value="1"/>
</dbReference>
<dbReference type="InterPro" id="IPR000014">
    <property type="entry name" value="PAS"/>
</dbReference>
<reference evidence="11 12" key="1">
    <citation type="submission" date="2015-09" db="EMBL/GenBank/DDBJ databases">
        <title>Genome announcement of multiple Pseudomonas syringae strains.</title>
        <authorList>
            <person name="Thakur S."/>
            <person name="Wang P.W."/>
            <person name="Gong Y."/>
            <person name="Weir B.S."/>
            <person name="Guttman D.S."/>
        </authorList>
    </citation>
    <scope>NUCLEOTIDE SEQUENCE [LARGE SCALE GENOMIC DNA]</scope>
    <source>
        <strain evidence="11 12">ICMP3956</strain>
    </source>
</reference>
<dbReference type="InterPro" id="IPR013656">
    <property type="entry name" value="PAS_4"/>
</dbReference>
<dbReference type="InterPro" id="IPR043128">
    <property type="entry name" value="Rev_trsase/Diguanyl_cyclase"/>
</dbReference>
<dbReference type="GO" id="GO:0005886">
    <property type="term" value="C:plasma membrane"/>
    <property type="evidence" value="ECO:0007669"/>
    <property type="project" value="UniProtKB-SubCell"/>
</dbReference>
<keyword evidence="5" id="KW-0808">Transferase</keyword>
<keyword evidence="5" id="KW-0418">Kinase</keyword>
<dbReference type="PANTHER" id="PTHR44757">
    <property type="entry name" value="DIGUANYLATE CYCLASE DGCP"/>
    <property type="match status" value="1"/>
</dbReference>
<comment type="cofactor">
    <cofactor evidence="1">
        <name>Mg(2+)</name>
        <dbReference type="ChEBI" id="CHEBI:18420"/>
    </cofactor>
</comment>
<dbReference type="AlphaFoldDB" id="A0A0P9YAG4"/>
<name>A0A0P9YAG4_9PSED</name>
<dbReference type="NCBIfam" id="TIGR00229">
    <property type="entry name" value="sensory_box"/>
    <property type="match status" value="1"/>
</dbReference>
<evidence type="ECO:0000259" key="8">
    <source>
        <dbReference type="PROSITE" id="PS50112"/>
    </source>
</evidence>
<dbReference type="Proteomes" id="UP000050562">
    <property type="component" value="Unassembled WGS sequence"/>
</dbReference>
<keyword evidence="4" id="KW-0973">c-di-GMP</keyword>
<organism evidence="11 12">
    <name type="scientific">Pseudomonas syringae pv. primulae</name>
    <dbReference type="NCBI Taxonomy" id="251707"/>
    <lineage>
        <taxon>Bacteria</taxon>
        <taxon>Pseudomonadati</taxon>
        <taxon>Pseudomonadota</taxon>
        <taxon>Gammaproteobacteria</taxon>
        <taxon>Pseudomonadales</taxon>
        <taxon>Pseudomonadaceae</taxon>
        <taxon>Pseudomonas</taxon>
    </lineage>
</organism>
<evidence type="ECO:0000256" key="7">
    <source>
        <dbReference type="SAM" id="Phobius"/>
    </source>
</evidence>
<accession>A0A0P9YAG4</accession>
<dbReference type="SMART" id="SM00267">
    <property type="entry name" value="GGDEF"/>
    <property type="match status" value="1"/>
</dbReference>
<dbReference type="PATRIC" id="fig|251707.3.peg.2704"/>
<dbReference type="InterPro" id="IPR035965">
    <property type="entry name" value="PAS-like_dom_sf"/>
</dbReference>
<dbReference type="EMBL" id="LJRC01000047">
    <property type="protein sequence ID" value="KPY39945.1"/>
    <property type="molecule type" value="Genomic_DNA"/>
</dbReference>
<dbReference type="RefSeq" id="WP_057408361.1">
    <property type="nucleotide sequence ID" value="NZ_LJRC01000047.1"/>
</dbReference>
<comment type="caution">
    <text evidence="11">The sequence shown here is derived from an EMBL/GenBank/DDBJ whole genome shotgun (WGS) entry which is preliminary data.</text>
</comment>
<dbReference type="PROSITE" id="PS50887">
    <property type="entry name" value="GGDEF"/>
    <property type="match status" value="1"/>
</dbReference>
<feature type="domain" description="EAL" evidence="9">
    <location>
        <begin position="606"/>
        <end position="856"/>
    </location>
</feature>
<dbReference type="SUPFAM" id="SSF141868">
    <property type="entry name" value="EAL domain-like"/>
    <property type="match status" value="1"/>
</dbReference>
<dbReference type="InterPro" id="IPR000160">
    <property type="entry name" value="GGDEF_dom"/>
</dbReference>
<dbReference type="InterPro" id="IPR029787">
    <property type="entry name" value="Nucleotide_cyclase"/>
</dbReference>
<dbReference type="EC" id="3.1.4.52" evidence="3"/>
<dbReference type="PROSITE" id="PS50883">
    <property type="entry name" value="EAL"/>
    <property type="match status" value="1"/>
</dbReference>
<dbReference type="InterPro" id="IPR007892">
    <property type="entry name" value="CHASE4"/>
</dbReference>
<dbReference type="Gene3D" id="3.20.20.450">
    <property type="entry name" value="EAL domain"/>
    <property type="match status" value="1"/>
</dbReference>
<dbReference type="InterPro" id="IPR035919">
    <property type="entry name" value="EAL_sf"/>
</dbReference>
<evidence type="ECO:0000256" key="1">
    <source>
        <dbReference type="ARBA" id="ARBA00001946"/>
    </source>
</evidence>
<dbReference type="SMART" id="SM00091">
    <property type="entry name" value="PAS"/>
    <property type="match status" value="1"/>
</dbReference>
<dbReference type="SMART" id="SM00052">
    <property type="entry name" value="EAL"/>
    <property type="match status" value="1"/>
</dbReference>
<protein>
    <recommendedName>
        <fullName evidence="3">cyclic-guanylate-specific phosphodiesterase</fullName>
        <ecNumber evidence="3">3.1.4.52</ecNumber>
    </recommendedName>
</protein>
<dbReference type="FunFam" id="3.30.70.270:FF:000001">
    <property type="entry name" value="Diguanylate cyclase domain protein"/>
    <property type="match status" value="1"/>
</dbReference>
<dbReference type="NCBIfam" id="TIGR00254">
    <property type="entry name" value="GGDEF"/>
    <property type="match status" value="1"/>
</dbReference>
<keyword evidence="7" id="KW-0812">Transmembrane</keyword>
<feature type="domain" description="GGDEF" evidence="10">
    <location>
        <begin position="464"/>
        <end position="597"/>
    </location>
</feature>
<keyword evidence="7" id="KW-1133">Transmembrane helix</keyword>
<evidence type="ECO:0000256" key="3">
    <source>
        <dbReference type="ARBA" id="ARBA00012282"/>
    </source>
</evidence>
<gene>
    <name evidence="11" type="ORF">ALO52_01999</name>
</gene>
<proteinExistence type="predicted"/>
<dbReference type="Pfam" id="PF00990">
    <property type="entry name" value="GGDEF"/>
    <property type="match status" value="1"/>
</dbReference>
<dbReference type="CDD" id="cd01949">
    <property type="entry name" value="GGDEF"/>
    <property type="match status" value="1"/>
</dbReference>
<evidence type="ECO:0000259" key="9">
    <source>
        <dbReference type="PROSITE" id="PS50883"/>
    </source>
</evidence>
<evidence type="ECO:0000256" key="6">
    <source>
        <dbReference type="ARBA" id="ARBA00051114"/>
    </source>
</evidence>
<dbReference type="Pfam" id="PF00563">
    <property type="entry name" value="EAL"/>
    <property type="match status" value="1"/>
</dbReference>
<dbReference type="Gene3D" id="3.30.70.270">
    <property type="match status" value="1"/>
</dbReference>
<dbReference type="GO" id="GO:0016301">
    <property type="term" value="F:kinase activity"/>
    <property type="evidence" value="ECO:0007669"/>
    <property type="project" value="UniProtKB-KW"/>
</dbReference>
<dbReference type="PROSITE" id="PS50112">
    <property type="entry name" value="PAS"/>
    <property type="match status" value="1"/>
</dbReference>
<sequence>MKSLDSLDPLPRAIPGNTFLARRTLMTMASLLGALSSVMIVSLFYITYQLNHSAALQSQRLVENIWQSREKALIATFKDNAYWGDAYKHLHIQVDTDWAYTRNNLGASLYTDFGFDGVFVVDGQNHTTYAVDKGELVTLQLTDWLHGGQDQLVTQARERASEDEVFTQMRQVDHGPVLLIAAPLTTGGDEQVQQTDTVQSILVMAYRLTPEKLQALGLLYGLDGLREANDAQDAKRFPSLEIAPGLLLRWDPEQPGMKLVGGLLPILIIFLITLAFIARRVTRKTMRTAELMDRQFDLITQSRAALLSSEERFRNVAESASDWVWETDAELRITYLSERFTRVTGHASHPWTGRYLTQLLSCESQSLADWIRLERPKDERAVLRCTHHSLQGAVRTSNIAVRPILLDGQIKGYLGIASDITHEVEAQSRLFHLSQHDALTGLPNRTQMQAFLNRTFEQRTEPGSTVTMLNLDLDSFKPINDVFGHSVGDSVLREVAERLSRCLPPCGLVARQGGDEFLMVATSLASVEEVEQLCERLIRHIRRPFTINNQEVFIGLSIGIALCPLHTHDSQDLIRFSDLALYQAKKEGRNTWRFYEQIMSTRITELREMEKSLRVAIRNDEFTLRYQPRHDVLSGRICGAEALIRWEHPTLGLCMPDQFIGLAEENGLILSLSDWVLHRACSDAVAWDSDLRVSVNISAVEFRTPGLVERVRQVLATTGLPSHRLELEVTERVMIHDAQAALKLINELKTLGVRLSMDDFGTGYSSLSYLKIFPFDTLKIDRSFISEIGANTQSLSIVQAIIQLGRSLSMTITAEGVETARQLDCLQSLGCDEAQGYYLNRPMPLRAFLDAVQAQTCQSES</sequence>
<evidence type="ECO:0000256" key="5">
    <source>
        <dbReference type="ARBA" id="ARBA00022777"/>
    </source>
</evidence>
<dbReference type="GO" id="GO:0071111">
    <property type="term" value="F:cyclic-guanylate-specific phosphodiesterase activity"/>
    <property type="evidence" value="ECO:0007669"/>
    <property type="project" value="UniProtKB-EC"/>
</dbReference>